<feature type="region of interest" description="Disordered" evidence="1">
    <location>
        <begin position="1"/>
        <end position="44"/>
    </location>
</feature>
<evidence type="ECO:0000259" key="2">
    <source>
        <dbReference type="Pfam" id="PF13640"/>
    </source>
</evidence>
<dbReference type="AlphaFoldDB" id="A0A2S6C2C4"/>
<sequence length="945" mass="105452">MEEPAMAEEGIRLPEERQEEADTKEVEPPQQEKSGDVEDSDSEVDRRINSWKLKTNLLSALQKIQPSGSFAHFAVIGNQFIDPIIWIPDNLPPITLPVHELAAQRLIAASHQAPFGKGSETIVDQNVQRTWELNLDQFRVCNPAFNNTIPSPLLVNVADELGVPKGTTISAQLHKLLIYERGAMFRAHTDTEKVPGMLGTLVICLPSAHEGGDLVLTHRGSTKRFSTSREQPCYACWYSDVQHEVQEVTSGYRIVLTYNLVQTENPVRNLSALGMEQDYAELKRPLKNWSASKTGAVVHILEHKYTDVSLRLSAMKGADHSRVMALQRFAGKYNYNIFLGSMEHERSGSAEDDYDQYDWHGGRHRRGGWSDDDCDSCDDGYHAIDEVTDERTTLNRVVLPDEVGTEIMTDVDFDDDELLWDEAFTGVREPDEHDYEGYTGNAGAQATHWYRDTVVILVPAKRTVQWCLKSYSKGSSGRGDIVPLLTWLKTRCNQQSSAEDIEQAKSDLCEACIYATQQNTETIFGRPAFPADIYNEATNILSQLGNYDGLVAAVASSADQKSSAAFKTLAPLIVDHFERLAPALTKALFNDQLGGHPGPTADWIKGTIKRALGGVVEPQEQDGTTLAEITILFRGLHDMCEVVKRRTGNTNFMLAFLADLIRKGHGALSRAEVLDIVKHFLDDVLDGFLPTLLSTGGEKEMKGYNYLVTTVAEASRNTAPNIAELWRYLFAKGMRSEIEAFFTAMGRALMASCTTLLVGVFMPFLKLVQPLAKETLRNDYATLFRKLHCNVFGACIEKYVQKQPPSTQSWARDRLKCSCPTCFQVNLYLTSVTQQVGRFSLGKPKAQHVQQQIVSSRSIDCAHATKPYTRPLVLVITKRDRAQAAYDTWYARCDSLAKMMGTFDLDVLWDVLGQDYAELMGMRAVIHSTDARLPEAAIKDIVTKA</sequence>
<dbReference type="EMBL" id="PNEN01000574">
    <property type="protein sequence ID" value="PPJ53879.1"/>
    <property type="molecule type" value="Genomic_DNA"/>
</dbReference>
<organism evidence="3 4">
    <name type="scientific">Cercospora berteroae</name>
    <dbReference type="NCBI Taxonomy" id="357750"/>
    <lineage>
        <taxon>Eukaryota</taxon>
        <taxon>Fungi</taxon>
        <taxon>Dikarya</taxon>
        <taxon>Ascomycota</taxon>
        <taxon>Pezizomycotina</taxon>
        <taxon>Dothideomycetes</taxon>
        <taxon>Dothideomycetidae</taxon>
        <taxon>Mycosphaerellales</taxon>
        <taxon>Mycosphaerellaceae</taxon>
        <taxon>Cercospora</taxon>
    </lineage>
</organism>
<accession>A0A2S6C2C4</accession>
<keyword evidence="4" id="KW-1185">Reference proteome</keyword>
<gene>
    <name evidence="3" type="ORF">CBER1_04604</name>
</gene>
<proteinExistence type="predicted"/>
<dbReference type="InterPro" id="IPR044862">
    <property type="entry name" value="Pro_4_hyd_alph_FE2OG_OXY"/>
</dbReference>
<comment type="caution">
    <text evidence="3">The sequence shown here is derived from an EMBL/GenBank/DDBJ whole genome shotgun (WGS) entry which is preliminary data.</text>
</comment>
<evidence type="ECO:0000313" key="3">
    <source>
        <dbReference type="EMBL" id="PPJ53879.1"/>
    </source>
</evidence>
<dbReference type="OrthoDB" id="3639548at2759"/>
<dbReference type="Gene3D" id="2.60.120.620">
    <property type="entry name" value="q2cbj1_9rhob like domain"/>
    <property type="match status" value="1"/>
</dbReference>
<evidence type="ECO:0000313" key="4">
    <source>
        <dbReference type="Proteomes" id="UP000237631"/>
    </source>
</evidence>
<feature type="domain" description="Prolyl 4-hydroxylase alpha subunit Fe(2+) 2OG dioxygenase" evidence="2">
    <location>
        <begin position="176"/>
        <end position="259"/>
    </location>
</feature>
<protein>
    <recommendedName>
        <fullName evidence="2">Prolyl 4-hydroxylase alpha subunit Fe(2+) 2OG dioxygenase domain-containing protein</fullName>
    </recommendedName>
</protein>
<dbReference type="PANTHER" id="PTHR33099">
    <property type="entry name" value="FE2OG DIOXYGENASE DOMAIN-CONTAINING PROTEIN"/>
    <property type="match status" value="1"/>
</dbReference>
<dbReference type="Proteomes" id="UP000237631">
    <property type="component" value="Unassembled WGS sequence"/>
</dbReference>
<reference evidence="4" key="1">
    <citation type="journal article" date="2017" name="bioRxiv">
        <title>Conservation of a gene cluster reveals novel cercosporin biosynthetic mechanisms and extends production to the genus Colletotrichum.</title>
        <authorList>
            <person name="de Jonge R."/>
            <person name="Ebert M.K."/>
            <person name="Huitt-Roehl C.R."/>
            <person name="Pal P."/>
            <person name="Suttle J.C."/>
            <person name="Spanner R.E."/>
            <person name="Neubauer J.D."/>
            <person name="Jurick W.M.II."/>
            <person name="Stott K.A."/>
            <person name="Secor G.A."/>
            <person name="Thomma B.P.H.J."/>
            <person name="Van de Peer Y."/>
            <person name="Townsend C.A."/>
            <person name="Bolton M.D."/>
        </authorList>
    </citation>
    <scope>NUCLEOTIDE SEQUENCE [LARGE SCALE GENOMIC DNA]</scope>
    <source>
        <strain evidence="4">CBS538.71</strain>
    </source>
</reference>
<dbReference type="PANTHER" id="PTHR33099:SF7">
    <property type="entry name" value="MYND-TYPE DOMAIN-CONTAINING PROTEIN"/>
    <property type="match status" value="1"/>
</dbReference>
<evidence type="ECO:0000256" key="1">
    <source>
        <dbReference type="SAM" id="MobiDB-lite"/>
    </source>
</evidence>
<feature type="compositionally biased region" description="Basic and acidic residues" evidence="1">
    <location>
        <begin position="9"/>
        <end position="27"/>
    </location>
</feature>
<name>A0A2S6C2C4_9PEZI</name>
<dbReference type="Pfam" id="PF13640">
    <property type="entry name" value="2OG-FeII_Oxy_3"/>
    <property type="match status" value="1"/>
</dbReference>